<dbReference type="Proteomes" id="UP001385951">
    <property type="component" value="Unassembled WGS sequence"/>
</dbReference>
<accession>A0AAW0FMS2</accession>
<keyword evidence="4" id="KW-1185">Reference proteome</keyword>
<dbReference type="InterPro" id="IPR013094">
    <property type="entry name" value="AB_hydrolase_3"/>
</dbReference>
<feature type="domain" description="Alpha/beta hydrolase fold-3" evidence="2">
    <location>
        <begin position="85"/>
        <end position="299"/>
    </location>
</feature>
<evidence type="ECO:0000313" key="4">
    <source>
        <dbReference type="Proteomes" id="UP001385951"/>
    </source>
</evidence>
<evidence type="ECO:0000259" key="2">
    <source>
        <dbReference type="Pfam" id="PF07859"/>
    </source>
</evidence>
<dbReference type="Gene3D" id="3.40.50.1820">
    <property type="entry name" value="alpha/beta hydrolase"/>
    <property type="match status" value="1"/>
</dbReference>
<evidence type="ECO:0000256" key="1">
    <source>
        <dbReference type="ARBA" id="ARBA00022801"/>
    </source>
</evidence>
<dbReference type="InterPro" id="IPR029058">
    <property type="entry name" value="AB_hydrolase_fold"/>
</dbReference>
<comment type="caution">
    <text evidence="3">The sequence shown here is derived from an EMBL/GenBank/DDBJ whole genome shotgun (WGS) entry which is preliminary data.</text>
</comment>
<reference evidence="3 4" key="1">
    <citation type="submission" date="2022-09" db="EMBL/GenBank/DDBJ databases">
        <authorList>
            <person name="Palmer J.M."/>
        </authorList>
    </citation>
    <scope>NUCLEOTIDE SEQUENCE [LARGE SCALE GENOMIC DNA]</scope>
    <source>
        <strain evidence="3 4">DSM 7382</strain>
    </source>
</reference>
<name>A0AAW0FMS2_9APHY</name>
<dbReference type="PANTHER" id="PTHR48081:SF8">
    <property type="entry name" value="ALPHA_BETA HYDROLASE FOLD-3 DOMAIN-CONTAINING PROTEIN-RELATED"/>
    <property type="match status" value="1"/>
</dbReference>
<keyword evidence="1" id="KW-0378">Hydrolase</keyword>
<gene>
    <name evidence="3" type="ORF">QCA50_014476</name>
</gene>
<dbReference type="EMBL" id="JASBNA010000036">
    <property type="protein sequence ID" value="KAK7682273.1"/>
    <property type="molecule type" value="Genomic_DNA"/>
</dbReference>
<proteinExistence type="predicted"/>
<evidence type="ECO:0000313" key="3">
    <source>
        <dbReference type="EMBL" id="KAK7682273.1"/>
    </source>
</evidence>
<dbReference type="PANTHER" id="PTHR48081">
    <property type="entry name" value="AB HYDROLASE SUPERFAMILY PROTEIN C4A8.06C"/>
    <property type="match status" value="1"/>
</dbReference>
<dbReference type="AlphaFoldDB" id="A0AAW0FMS2"/>
<dbReference type="InterPro" id="IPR050300">
    <property type="entry name" value="GDXG_lipolytic_enzyme"/>
</dbReference>
<protein>
    <recommendedName>
        <fullName evidence="2">Alpha/beta hydrolase fold-3 domain-containing protein</fullName>
    </recommendedName>
</protein>
<dbReference type="Pfam" id="PF07859">
    <property type="entry name" value="Abhydrolase_3"/>
    <property type="match status" value="1"/>
</dbReference>
<organism evidence="3 4">
    <name type="scientific">Cerrena zonata</name>
    <dbReference type="NCBI Taxonomy" id="2478898"/>
    <lineage>
        <taxon>Eukaryota</taxon>
        <taxon>Fungi</taxon>
        <taxon>Dikarya</taxon>
        <taxon>Basidiomycota</taxon>
        <taxon>Agaricomycotina</taxon>
        <taxon>Agaricomycetes</taxon>
        <taxon>Polyporales</taxon>
        <taxon>Cerrenaceae</taxon>
        <taxon>Cerrena</taxon>
    </lineage>
</organism>
<sequence>MSSNALDPEIAAALAQMPPHPIESIPIEHQRAGLAMAIPSMQKAMESQLPNESEYTVQDHVVPVEGGEIKIRSVVPKGGEEFPLLVWYHGGGWSIGDINMDDYFLRIISGKLKVSTVNVEYRLAPEFPFPTGLNDAYAGLKWAVENAKILSASLSKGLIVGGTSAGANFAASVSLLARDDSFFKDRPITGQLLIIPPVLHVDAKAEKYRAELLSMEENKDAPILGQEAVKYFKDLLQAPPEDPRVSVLLAESHANLPPAYFQISGLDPLRDEGILYEKTLRNAGVKTQIQIYPGLPHGGHIMVRSASISIKFNNDTHDGIRWLLSL</sequence>
<dbReference type="SUPFAM" id="SSF53474">
    <property type="entry name" value="alpha/beta-Hydrolases"/>
    <property type="match status" value="1"/>
</dbReference>
<dbReference type="GO" id="GO:0016787">
    <property type="term" value="F:hydrolase activity"/>
    <property type="evidence" value="ECO:0007669"/>
    <property type="project" value="UniProtKB-KW"/>
</dbReference>